<dbReference type="eggNOG" id="COG0745">
    <property type="taxonomic scope" value="Bacteria"/>
</dbReference>
<dbReference type="Gene3D" id="3.40.50.2300">
    <property type="match status" value="1"/>
</dbReference>
<keyword evidence="8" id="KW-0378">Hydrolase</keyword>
<dbReference type="OrthoDB" id="9802426at2"/>
<evidence type="ECO:0000256" key="2">
    <source>
        <dbReference type="ARBA" id="ARBA00023012"/>
    </source>
</evidence>
<dbReference type="GO" id="GO:0000976">
    <property type="term" value="F:transcription cis-regulatory region binding"/>
    <property type="evidence" value="ECO:0007669"/>
    <property type="project" value="TreeGrafter"/>
</dbReference>
<evidence type="ECO:0000256" key="3">
    <source>
        <dbReference type="ARBA" id="ARBA00023125"/>
    </source>
</evidence>
<keyword evidence="1 4" id="KW-0597">Phosphoprotein</keyword>
<dbReference type="RefSeq" id="WP_013046528.1">
    <property type="nucleotide sequence ID" value="NC_014010.1"/>
</dbReference>
<dbReference type="CDD" id="cd00383">
    <property type="entry name" value="trans_reg_C"/>
    <property type="match status" value="1"/>
</dbReference>
<dbReference type="GO" id="GO:0000156">
    <property type="term" value="F:phosphorelay response regulator activity"/>
    <property type="evidence" value="ECO:0007669"/>
    <property type="project" value="TreeGrafter"/>
</dbReference>
<name>D5BUF4_PUNMI</name>
<dbReference type="KEGG" id="apb:SAR116_1658"/>
<dbReference type="InterPro" id="IPR016032">
    <property type="entry name" value="Sig_transdc_resp-reg_C-effctor"/>
</dbReference>
<organism evidence="8 9">
    <name type="scientific">Puniceispirillum marinum (strain IMCC1322)</name>
    <dbReference type="NCBI Taxonomy" id="488538"/>
    <lineage>
        <taxon>Bacteria</taxon>
        <taxon>Pseudomonadati</taxon>
        <taxon>Pseudomonadota</taxon>
        <taxon>Alphaproteobacteria</taxon>
        <taxon>Candidatus Puniceispirillales</taxon>
        <taxon>Candidatus Puniceispirillaceae</taxon>
        <taxon>Candidatus Puniceispirillum</taxon>
    </lineage>
</organism>
<evidence type="ECO:0000256" key="4">
    <source>
        <dbReference type="PROSITE-ProRule" id="PRU00169"/>
    </source>
</evidence>
<dbReference type="GO" id="GO:0005829">
    <property type="term" value="C:cytosol"/>
    <property type="evidence" value="ECO:0007669"/>
    <property type="project" value="TreeGrafter"/>
</dbReference>
<dbReference type="Gene3D" id="6.10.250.690">
    <property type="match status" value="1"/>
</dbReference>
<dbReference type="HOGENOM" id="CLU_000445_30_3_5"/>
<dbReference type="SUPFAM" id="SSF52172">
    <property type="entry name" value="CheY-like"/>
    <property type="match status" value="1"/>
</dbReference>
<dbReference type="CDD" id="cd17574">
    <property type="entry name" value="REC_OmpR"/>
    <property type="match status" value="1"/>
</dbReference>
<dbReference type="PANTHER" id="PTHR48111">
    <property type="entry name" value="REGULATOR OF RPOS"/>
    <property type="match status" value="1"/>
</dbReference>
<dbReference type="GO" id="GO:0006355">
    <property type="term" value="P:regulation of DNA-templated transcription"/>
    <property type="evidence" value="ECO:0007669"/>
    <property type="project" value="InterPro"/>
</dbReference>
<keyword evidence="9" id="KW-1185">Reference proteome</keyword>
<dbReference type="SMART" id="SM00862">
    <property type="entry name" value="Trans_reg_C"/>
    <property type="match status" value="1"/>
</dbReference>
<sequence length="243" mass="27375">MQDFSSENNAFENNQIRLFVVDDDDLLRATLKDQLNAEGYSQVTTIAGVTELFQILPECKPDIMLLDVQMPDGNGVDVCRNLRRNGFTKPILMLTGKDAEEDIILGLEAGANDYISKPMRMGELLARIKSHLHQHRASDDVRFQLGPLSFIPATKMLQHEESGQKQLLTEKEAVILKFFIRAAPEIVSKDELLKDVWGFRSGVSTHTVETHIYRLRQKIARVTSEQIIRTTGKGYCLSNGVSD</sequence>
<dbReference type="STRING" id="488538.SAR116_1658"/>
<dbReference type="Proteomes" id="UP000007460">
    <property type="component" value="Chromosome"/>
</dbReference>
<dbReference type="InterPro" id="IPR011006">
    <property type="entry name" value="CheY-like_superfamily"/>
</dbReference>
<evidence type="ECO:0000256" key="1">
    <source>
        <dbReference type="ARBA" id="ARBA00022553"/>
    </source>
</evidence>
<dbReference type="Pfam" id="PF00486">
    <property type="entry name" value="Trans_reg_C"/>
    <property type="match status" value="1"/>
</dbReference>
<feature type="DNA-binding region" description="OmpR/PhoB-type" evidence="5">
    <location>
        <begin position="140"/>
        <end position="239"/>
    </location>
</feature>
<dbReference type="EMBL" id="CP001751">
    <property type="protein sequence ID" value="ADE39901.1"/>
    <property type="molecule type" value="Genomic_DNA"/>
</dbReference>
<dbReference type="InterPro" id="IPR001789">
    <property type="entry name" value="Sig_transdc_resp-reg_receiver"/>
</dbReference>
<evidence type="ECO:0000259" key="6">
    <source>
        <dbReference type="PROSITE" id="PS50110"/>
    </source>
</evidence>
<keyword evidence="3 5" id="KW-0238">DNA-binding</keyword>
<feature type="modified residue" description="4-aspartylphosphate" evidence="4">
    <location>
        <position position="67"/>
    </location>
</feature>
<protein>
    <submittedName>
        <fullName evidence="8">Transcriptional regulatory protein</fullName>
        <ecNumber evidence="8">3.1.1.61</ecNumber>
    </submittedName>
</protein>
<dbReference type="SUPFAM" id="SSF46894">
    <property type="entry name" value="C-terminal effector domain of the bipartite response regulators"/>
    <property type="match status" value="1"/>
</dbReference>
<dbReference type="GO" id="GO:0008984">
    <property type="term" value="F:protein-glutamate methylesterase activity"/>
    <property type="evidence" value="ECO:0007669"/>
    <property type="project" value="UniProtKB-EC"/>
</dbReference>
<keyword evidence="2" id="KW-0902">Two-component regulatory system</keyword>
<dbReference type="InterPro" id="IPR036388">
    <property type="entry name" value="WH-like_DNA-bd_sf"/>
</dbReference>
<dbReference type="AlphaFoldDB" id="D5BUF4"/>
<evidence type="ECO:0000313" key="9">
    <source>
        <dbReference type="Proteomes" id="UP000007460"/>
    </source>
</evidence>
<feature type="domain" description="Response regulatory" evidence="6">
    <location>
        <begin position="17"/>
        <end position="132"/>
    </location>
</feature>
<dbReference type="GO" id="GO:0032993">
    <property type="term" value="C:protein-DNA complex"/>
    <property type="evidence" value="ECO:0007669"/>
    <property type="project" value="TreeGrafter"/>
</dbReference>
<proteinExistence type="predicted"/>
<evidence type="ECO:0000259" key="7">
    <source>
        <dbReference type="PROSITE" id="PS51755"/>
    </source>
</evidence>
<gene>
    <name evidence="8" type="ordered locus">SAR116_1658</name>
</gene>
<dbReference type="SMART" id="SM00448">
    <property type="entry name" value="REC"/>
    <property type="match status" value="1"/>
</dbReference>
<dbReference type="InterPro" id="IPR039420">
    <property type="entry name" value="WalR-like"/>
</dbReference>
<accession>D5BUF4</accession>
<dbReference type="PROSITE" id="PS50110">
    <property type="entry name" value="RESPONSE_REGULATORY"/>
    <property type="match status" value="1"/>
</dbReference>
<dbReference type="EC" id="3.1.1.61" evidence="8"/>
<evidence type="ECO:0000313" key="8">
    <source>
        <dbReference type="EMBL" id="ADE39901.1"/>
    </source>
</evidence>
<dbReference type="InterPro" id="IPR001867">
    <property type="entry name" value="OmpR/PhoB-type_DNA-bd"/>
</dbReference>
<dbReference type="Gene3D" id="1.10.10.10">
    <property type="entry name" value="Winged helix-like DNA-binding domain superfamily/Winged helix DNA-binding domain"/>
    <property type="match status" value="1"/>
</dbReference>
<feature type="domain" description="OmpR/PhoB-type" evidence="7">
    <location>
        <begin position="140"/>
        <end position="239"/>
    </location>
</feature>
<evidence type="ECO:0000256" key="5">
    <source>
        <dbReference type="PROSITE-ProRule" id="PRU01091"/>
    </source>
</evidence>
<reference evidence="8 9" key="1">
    <citation type="journal article" date="2010" name="J. Bacteriol.">
        <title>Complete genome sequence of "Candidatus Puniceispirillum marinum" IMCC1322, a representative of the SAR116 clade in the Alphaproteobacteria.</title>
        <authorList>
            <person name="Oh H.M."/>
            <person name="Kwon K.K."/>
            <person name="Kang I."/>
            <person name="Kang S.G."/>
            <person name="Lee J.H."/>
            <person name="Kim S.J."/>
            <person name="Cho J.C."/>
        </authorList>
    </citation>
    <scope>NUCLEOTIDE SEQUENCE [LARGE SCALE GENOMIC DNA]</scope>
    <source>
        <strain evidence="8 9">IMCC1322</strain>
    </source>
</reference>
<dbReference type="PROSITE" id="PS51755">
    <property type="entry name" value="OMPR_PHOB"/>
    <property type="match status" value="1"/>
</dbReference>
<dbReference type="Pfam" id="PF00072">
    <property type="entry name" value="Response_reg"/>
    <property type="match status" value="1"/>
</dbReference>
<dbReference type="PANTHER" id="PTHR48111:SF40">
    <property type="entry name" value="PHOSPHATE REGULON TRANSCRIPTIONAL REGULATORY PROTEIN PHOB"/>
    <property type="match status" value="1"/>
</dbReference>